<dbReference type="EMBL" id="DAKRPA010000055">
    <property type="protein sequence ID" value="DBA01005.1"/>
    <property type="molecule type" value="Genomic_DNA"/>
</dbReference>
<feature type="compositionally biased region" description="Gly residues" evidence="2">
    <location>
        <begin position="157"/>
        <end position="172"/>
    </location>
</feature>
<dbReference type="InterPro" id="IPR011989">
    <property type="entry name" value="ARM-like"/>
</dbReference>
<feature type="region of interest" description="Disordered" evidence="2">
    <location>
        <begin position="1787"/>
        <end position="1845"/>
    </location>
</feature>
<comment type="caution">
    <text evidence="5">The sequence shown here is derived from an EMBL/GenBank/DDBJ whole genome shotgun (WGS) entry which is preliminary data.</text>
</comment>
<dbReference type="SUPFAM" id="SSF53448">
    <property type="entry name" value="Nucleotide-diphospho-sugar transferases"/>
    <property type="match status" value="1"/>
</dbReference>
<feature type="region of interest" description="Disordered" evidence="2">
    <location>
        <begin position="1939"/>
        <end position="1958"/>
    </location>
</feature>
<dbReference type="Gene3D" id="3.90.550.10">
    <property type="entry name" value="Spore Coat Polysaccharide Biosynthesis Protein SpsA, Chain A"/>
    <property type="match status" value="1"/>
</dbReference>
<dbReference type="InterPro" id="IPR016024">
    <property type="entry name" value="ARM-type_fold"/>
</dbReference>
<evidence type="ECO:0000256" key="1">
    <source>
        <dbReference type="ARBA" id="ARBA00007274"/>
    </source>
</evidence>
<feature type="compositionally biased region" description="Polar residues" evidence="2">
    <location>
        <begin position="1710"/>
        <end position="1724"/>
    </location>
</feature>
<evidence type="ECO:0000313" key="5">
    <source>
        <dbReference type="EMBL" id="DBA01005.1"/>
    </source>
</evidence>
<dbReference type="Pfam" id="PF00483">
    <property type="entry name" value="NTP_transferase"/>
    <property type="match status" value="1"/>
</dbReference>
<sequence length="2400" mass="261467">MAVRARELNNGHERSGFGTHGTRATKSSHGDRRSRAGGIDKKGSSHSLASVTESNEEDSTPSRTTTRLRALARSVRAAQTLGTLRTKKKYMLTSGGSPLSTARAQNDEEYMNEEVGSVEFAMFLLSGEAGDPSGQISARSTSSNNNAGANLADFMLSGGGRPAPSGAVGGPGPSAAGANRSRWKTAGKAALASRGSFQGGPPHGSNNNHGPTSARGKRGGRADGAYVGMPFDPYASQSQLQPLGVDVPENLEARVSCARSLYKLSCQPGNERAIIQGGAITQIADFSDVENLKIQEYCAAILANLTTEAPALHSFVLMDGISSLLELSWSPSIEVKTLCATGLCRLSMHAAFAAALSRARSIIELLSMLTLPHDQLQMLVVTCVLNLIYHGHLFPERIFVGEPHALQNQLGVMSVVGQLASSPLTMQFATEVLFNLSLYRISCCGALRGGGAEILHAIATHVTKSLDDSNGAGSSRSATSLMGSSMNSSRSSSSSSSSSSMNAILMLQLIADTLGNFSAYSEFHNLVSLHGLKTLSLLLVGPLQILGSKSQGANAEERLSLVAVSCSRALANFSSNDDLRRHVFHQDIVQMATRLCLMNRQIVAARSTSEGNAFLRNAVRTIHNLSFHEAATAYFMEFPQILPLLHAIVVGKCDLRPTSADHHVAHGVHTAHGHSHSVDYHSTIPTASSEPLEEDIKEDALITILNLAQQAAYSNDLLKILDGKLLARAADAPLHSRRLRYIYAMVMCNLLFENRMQQVVYGDQVVNTLVRAFNHFVPPTSVTQDAMTLDSNPEYLQLSAQNLAFADDQERFLAALCIIASEIMDQGNIERAVTLILDCLQVNLAGSKTWMNPQARAARRPLMAYASCALYTLARSSTQRGDTSNIIYSHSTEAALIAVCESAAAATPSSQQPESATSGGYYCGMTQAFCAATLYHICASGHVNTRIVQALIDSCNANEETQSLLACSASFAIISFTAEGRKRLLGCRDLAKALNRLGRTSQVECQQYAAIAACNVSSIECIWTSAELKDFIVVALLRANSLQAKQIHAKTLSNLLSHPASRPKAVEDGVLYALMKLSQVSSSNGHNTNITEDVDATTLHNAVFQSLGVELTSNAEEVLSLGLQALFNLSCEKQYHQKLLSNGVIAYLSAAVAGRSASSVLKPSDSSMSISSSTTALASATSILFANPLLGPAFLNHESRRYAMGIICNLSSYEENHKELINGQVTDVIRKYVDQDVETRASASMALRNLSCRQPWVELLCERKTLQLFIQFTHSDHLVVRRFAIQGLANCSLVTDSLHLFGELKVSKAVLTLLETCVIPPERQSSDSMLLSHQQHQQQRPHELDMETCMAALKCLHNMSIDETLASKLMDDNCALRLQPLLGSYELGTHEDASLMAASIISILAGKTQCADALLKQRVVSFCALLHRTHASNSSIAFECVNILMKMSTYQHIQIHLVETQAIQVIVGICSTKFTTVNTRIRECGAITIRNLSLCVVEHLSMFYEDTSWSEEMMGIKPDKIISAALNTQLLRPPSEKHKEDEEAANNRISRLTERHLLQGVKYFQLEIDRITTDPKIGVGGRSNERVLLEACAAIANLSTVKLFRQAMVHIGVINTLLKVYDLRAGSPALKSICSATLHRLALEEEAKVDNNGLLIPSLLAILRQTDDELHQVRYECEKISLLNKPSSPMQARSPKRKPSILFGPHSPQKKNSQTGGNLSPTRRSSVEAVSAATKCVQQSYRDPKWTVYVLKTVISSASMIPQLEKKQMKSIGQPKISFRDLEASSHYTASTPRTTPPPATAPAASAHGHPGPGGAGAQSTTSTARPRSGGLTNGLMSSHERSDPLSADLMDSRVLPPSHKKGYLMSVHKDKYVIRNTDMFGGQSLPTRTLSMSSVSTSLRDGQDLETIMHARKFDRHMRVTRRNHRRNPTMLPVLSMEAKPHHPSRGSPRARPTRTTCNRMQSPMQADEPVFPRSKAVILIGGPNQQGNHFRPLSLDLPKPLFPIAGHEMMYFHVEACARLPNLIEIIMIGSYDEGLFTRFFDSMARRFNVAIRYLKEDKPLGTAGGIRCFRHEILQNDPASLFVLHCDVCCSFPLNEMMHFHLRHPGQCTVLGKRVFHEEAKKYGCLVQDPQTKQIMHWAEKPETFVSDIINCGIYLFDVALMDVIVRVGDEISRQRQRSESNAEVCEGYDLKKLFPEFSNLNNLRLEQDVLLPLAGQGSIYLFETGDFWCQIKTPGMAVTCSELYMQRFRYTNPTALSSTGGKLSPQIEGNVVIDPTAQVHPTAKLGPNVCVAAGVTIGPGARVAHSIILEGVTIKAHACVLFSIIGWNSIVGQWARVEGQPPNSSQIRVHSAESALVRDVTIFGVSVVANPEVVVRNCVVLPHKTLTQSYHDEILL</sequence>
<dbReference type="CDD" id="cd06428">
    <property type="entry name" value="M1P_guanylylT_A_like_N"/>
    <property type="match status" value="1"/>
</dbReference>
<reference evidence="5" key="1">
    <citation type="submission" date="2022-11" db="EMBL/GenBank/DDBJ databases">
        <authorList>
            <person name="Morgan W.R."/>
            <person name="Tartar A."/>
        </authorList>
    </citation>
    <scope>NUCLEOTIDE SEQUENCE</scope>
    <source>
        <strain evidence="5">ARSEF 373</strain>
    </source>
</reference>
<dbReference type="Gene3D" id="2.160.10.10">
    <property type="entry name" value="Hexapeptide repeat proteins"/>
    <property type="match status" value="1"/>
</dbReference>
<evidence type="ECO:0000259" key="4">
    <source>
        <dbReference type="Pfam" id="PF25087"/>
    </source>
</evidence>
<dbReference type="SMART" id="SM00185">
    <property type="entry name" value="ARM"/>
    <property type="match status" value="5"/>
</dbReference>
<accession>A0AAV2Z5C3</accession>
<protein>
    <submittedName>
        <fullName evidence="5">Uncharacterized protein</fullName>
    </submittedName>
</protein>
<comment type="similarity">
    <text evidence="1">Belongs to the transferase hexapeptide repeat family.</text>
</comment>
<organism evidence="5 6">
    <name type="scientific">Lagenidium giganteum</name>
    <dbReference type="NCBI Taxonomy" id="4803"/>
    <lineage>
        <taxon>Eukaryota</taxon>
        <taxon>Sar</taxon>
        <taxon>Stramenopiles</taxon>
        <taxon>Oomycota</taxon>
        <taxon>Peronosporomycetes</taxon>
        <taxon>Pythiales</taxon>
        <taxon>Pythiaceae</taxon>
    </lineage>
</organism>
<dbReference type="InterPro" id="IPR050486">
    <property type="entry name" value="Mannose-1P_guanyltransferase"/>
</dbReference>
<feature type="compositionally biased region" description="Low complexity" evidence="2">
    <location>
        <begin position="477"/>
        <end position="498"/>
    </location>
</feature>
<evidence type="ECO:0000313" key="6">
    <source>
        <dbReference type="Proteomes" id="UP001146120"/>
    </source>
</evidence>
<feature type="region of interest" description="Disordered" evidence="2">
    <location>
        <begin position="465"/>
        <end position="498"/>
    </location>
</feature>
<evidence type="ECO:0000256" key="2">
    <source>
        <dbReference type="SAM" id="MobiDB-lite"/>
    </source>
</evidence>
<dbReference type="InterPro" id="IPR000225">
    <property type="entry name" value="Armadillo"/>
</dbReference>
<proteinExistence type="inferred from homology"/>
<feature type="domain" description="Mannose-1-phosphate guanyltransferase C-terminal" evidence="4">
    <location>
        <begin position="2271"/>
        <end position="2397"/>
    </location>
</feature>
<dbReference type="Gene3D" id="1.25.10.10">
    <property type="entry name" value="Leucine-rich Repeat Variant"/>
    <property type="match status" value="4"/>
</dbReference>
<dbReference type="PANTHER" id="PTHR22572">
    <property type="entry name" value="SUGAR-1-PHOSPHATE GUANYL TRANSFERASE"/>
    <property type="match status" value="1"/>
</dbReference>
<dbReference type="Proteomes" id="UP001146120">
    <property type="component" value="Unassembled WGS sequence"/>
</dbReference>
<reference evidence="5" key="2">
    <citation type="journal article" date="2023" name="Microbiol Resour">
        <title>Decontamination and Annotation of the Draft Genome Sequence of the Oomycete Lagenidium giganteum ARSEF 373.</title>
        <authorList>
            <person name="Morgan W.R."/>
            <person name="Tartar A."/>
        </authorList>
    </citation>
    <scope>NUCLEOTIDE SEQUENCE</scope>
    <source>
        <strain evidence="5">ARSEF 373</strain>
    </source>
</reference>
<gene>
    <name evidence="5" type="ORF">N0F65_006266</name>
</gene>
<dbReference type="InterPro" id="IPR029044">
    <property type="entry name" value="Nucleotide-diphossugar_trans"/>
</dbReference>
<feature type="region of interest" description="Disordered" evidence="2">
    <location>
        <begin position="1686"/>
        <end position="1726"/>
    </location>
</feature>
<feature type="compositionally biased region" description="Basic and acidic residues" evidence="2">
    <location>
        <begin position="28"/>
        <end position="43"/>
    </location>
</feature>
<feature type="region of interest" description="Disordered" evidence="2">
    <location>
        <begin position="1"/>
        <end position="66"/>
    </location>
</feature>
<name>A0AAV2Z5C3_9STRA</name>
<dbReference type="InterPro" id="IPR005835">
    <property type="entry name" value="NTP_transferase_dom"/>
</dbReference>
<feature type="compositionally biased region" description="Basic and acidic residues" evidence="2">
    <location>
        <begin position="1"/>
        <end position="15"/>
    </location>
</feature>
<dbReference type="Pfam" id="PF25087">
    <property type="entry name" value="GMPPB_C"/>
    <property type="match status" value="1"/>
</dbReference>
<feature type="region of interest" description="Disordered" evidence="2">
    <location>
        <begin position="152"/>
        <end position="222"/>
    </location>
</feature>
<dbReference type="InterPro" id="IPR056729">
    <property type="entry name" value="GMPPB_C"/>
</dbReference>
<feature type="domain" description="Nucleotidyl transferase" evidence="3">
    <location>
        <begin position="1977"/>
        <end position="2178"/>
    </location>
</feature>
<dbReference type="SUPFAM" id="SSF48371">
    <property type="entry name" value="ARM repeat"/>
    <property type="match status" value="4"/>
</dbReference>
<evidence type="ECO:0000259" key="3">
    <source>
        <dbReference type="Pfam" id="PF00483"/>
    </source>
</evidence>
<keyword evidence="6" id="KW-1185">Reference proteome</keyword>